<evidence type="ECO:0000313" key="6">
    <source>
        <dbReference type="EMBL" id="RDW28540.1"/>
    </source>
</evidence>
<evidence type="ECO:0000313" key="8">
    <source>
        <dbReference type="Proteomes" id="UP000256601"/>
    </source>
</evidence>
<dbReference type="OrthoDB" id="2556122at2759"/>
<feature type="region of interest" description="Disordered" evidence="1">
    <location>
        <begin position="1"/>
        <end position="35"/>
    </location>
</feature>
<feature type="compositionally biased region" description="Low complexity" evidence="1">
    <location>
        <begin position="19"/>
        <end position="33"/>
    </location>
</feature>
<dbReference type="Pfam" id="PF10302">
    <property type="entry name" value="Dsc3_N"/>
    <property type="match status" value="1"/>
</dbReference>
<dbReference type="EMBL" id="CP017558">
    <property type="protein sequence ID" value="AOW06833.1"/>
    <property type="molecule type" value="Genomic_DNA"/>
</dbReference>
<dbReference type="GO" id="GO:0005783">
    <property type="term" value="C:endoplasmic reticulum"/>
    <property type="evidence" value="ECO:0007669"/>
    <property type="project" value="TreeGrafter"/>
</dbReference>
<feature type="domain" description="DSC E3 ubiquitin ligase complex subunit 3 C-terminal" evidence="4">
    <location>
        <begin position="155"/>
        <end position="271"/>
    </location>
</feature>
<dbReference type="RefSeq" id="XP_505144.1">
    <property type="nucleotide sequence ID" value="XM_505144.1"/>
</dbReference>
<gene>
    <name evidence="6" type="ORF">B0I71DRAFT_127226</name>
    <name evidence="5" type="ORF">YALI1_F11330g</name>
</gene>
<dbReference type="InterPro" id="IPR019413">
    <property type="entry name" value="Dsc3_ub-like_dom"/>
</dbReference>
<dbReference type="Proteomes" id="UP000182444">
    <property type="component" value="Chromosome 1F"/>
</dbReference>
<dbReference type="PANTHER" id="PTHR28049">
    <property type="entry name" value="TRANSMEMBRANE PROTEIN YOR223W"/>
    <property type="match status" value="1"/>
</dbReference>
<dbReference type="Proteomes" id="UP000256601">
    <property type="component" value="Unassembled WGS sequence"/>
</dbReference>
<organism evidence="5 7">
    <name type="scientific">Yarrowia lipolytica</name>
    <name type="common">Candida lipolytica</name>
    <dbReference type="NCBI Taxonomy" id="4952"/>
    <lineage>
        <taxon>Eukaryota</taxon>
        <taxon>Fungi</taxon>
        <taxon>Dikarya</taxon>
        <taxon>Ascomycota</taxon>
        <taxon>Saccharomycotina</taxon>
        <taxon>Dipodascomycetes</taxon>
        <taxon>Dipodascales</taxon>
        <taxon>Dipodascales incertae sedis</taxon>
        <taxon>Yarrowia</taxon>
    </lineage>
</organism>
<keyword evidence="2" id="KW-0472">Membrane</keyword>
<dbReference type="InterPro" id="IPR045226">
    <property type="entry name" value="Dsc3"/>
</dbReference>
<feature type="domain" description="DSC E3 ubiquitin ligase complex subunit 3 ubiquitin-like" evidence="3">
    <location>
        <begin position="44"/>
        <end position="132"/>
    </location>
</feature>
<evidence type="ECO:0000256" key="1">
    <source>
        <dbReference type="SAM" id="MobiDB-lite"/>
    </source>
</evidence>
<dbReference type="VEuPathDB" id="FungiDB:YALI1_F11330g"/>
<feature type="compositionally biased region" description="Basic and acidic residues" evidence="1">
    <location>
        <begin position="8"/>
        <end position="18"/>
    </location>
</feature>
<dbReference type="OMA" id="RIYVNCS"/>
<keyword evidence="2" id="KW-0812">Transmembrane</keyword>
<dbReference type="VEuPathDB" id="FungiDB:YALI0_F08019g"/>
<evidence type="ECO:0000259" key="3">
    <source>
        <dbReference type="Pfam" id="PF10302"/>
    </source>
</evidence>
<accession>A0A1D8NML2</accession>
<protein>
    <submittedName>
        <fullName evidence="6">DUF2407 C-terminal domain-domain-containing protein</fullName>
    </submittedName>
</protein>
<dbReference type="KEGG" id="yli:2908984"/>
<proteinExistence type="predicted"/>
<evidence type="ECO:0000313" key="5">
    <source>
        <dbReference type="EMBL" id="AOW06833.1"/>
    </source>
</evidence>
<sequence length="275" mass="30189">METSTPAKQDKGKSRDSSDGGSSSGSSPGSPSPSNIPIENYAAKLVIRFSNGIPDLVIDVNDVRHINVSWVKQQIRLRVGGLVTSKRLRLINQGRLLSSSTSFARDVVKVMDPENGVDGMPSIYLHCSVGDTLSEQELAEEVDEQPQRSTLPELRGFDRLRTAGFSEEEISDLRRQFRNIYGGITSDNNLEQMQNLEEEWIDNGVNAGGVPNVDLNPGGGTFAGDLIGMLMGLFLGILSIYFLQEQSLFSKRQQRAITAGLAVNFAFNVLRYLYS</sequence>
<evidence type="ECO:0000259" key="4">
    <source>
        <dbReference type="Pfam" id="PF13373"/>
    </source>
</evidence>
<dbReference type="GeneID" id="2908984"/>
<dbReference type="Pfam" id="PF13373">
    <property type="entry name" value="Dsc3_C"/>
    <property type="match status" value="1"/>
</dbReference>
<keyword evidence="2" id="KW-1133">Transmembrane helix</keyword>
<evidence type="ECO:0000313" key="7">
    <source>
        <dbReference type="Proteomes" id="UP000182444"/>
    </source>
</evidence>
<dbReference type="InterPro" id="IPR025390">
    <property type="entry name" value="Dsc3_C"/>
</dbReference>
<dbReference type="GO" id="GO:0044695">
    <property type="term" value="C:Dsc E3 ubiquitin ligase complex"/>
    <property type="evidence" value="ECO:0007669"/>
    <property type="project" value="InterPro"/>
</dbReference>
<name>A0A1D8NML2_YARLL</name>
<dbReference type="EMBL" id="KZ857325">
    <property type="protein sequence ID" value="RDW28540.1"/>
    <property type="molecule type" value="Genomic_DNA"/>
</dbReference>
<dbReference type="eggNOG" id="ENOG502S5B3">
    <property type="taxonomic scope" value="Eukaryota"/>
</dbReference>
<feature type="transmembrane region" description="Helical" evidence="2">
    <location>
        <begin position="256"/>
        <end position="274"/>
    </location>
</feature>
<reference evidence="5 7" key="1">
    <citation type="journal article" date="2016" name="PLoS ONE">
        <title>Sequence Assembly of Yarrowia lipolytica Strain W29/CLIB89 Shows Transposable Element Diversity.</title>
        <authorList>
            <person name="Magnan C."/>
            <person name="Yu J."/>
            <person name="Chang I."/>
            <person name="Jahn E."/>
            <person name="Kanomata Y."/>
            <person name="Wu J."/>
            <person name="Zeller M."/>
            <person name="Oakes M."/>
            <person name="Baldi P."/>
            <person name="Sandmeyer S."/>
        </authorList>
    </citation>
    <scope>NUCLEOTIDE SEQUENCE [LARGE SCALE GENOMIC DNA]</scope>
    <source>
        <strain evidence="5">CLIB89</strain>
        <strain evidence="7">CLIB89(W29)</strain>
    </source>
</reference>
<feature type="transmembrane region" description="Helical" evidence="2">
    <location>
        <begin position="226"/>
        <end position="244"/>
    </location>
</feature>
<dbReference type="PANTHER" id="PTHR28049:SF1">
    <property type="entry name" value="DSC E3 UBIQUITIN LIGASE COMPLEX SUBUNIT 3"/>
    <property type="match status" value="1"/>
</dbReference>
<reference evidence="6 8" key="2">
    <citation type="submission" date="2018-07" db="EMBL/GenBank/DDBJ databases">
        <title>Draft Genome Assemblies for Five Robust Yarrowia lipolytica Strains Exhibiting High Lipid Production and Pentose Sugar Utilization and Sugar Alcohol Secretion from Undetoxified Lignocellulosic Biomass Hydrolysates.</title>
        <authorList>
            <consortium name="DOE Joint Genome Institute"/>
            <person name="Walker C."/>
            <person name="Ryu S."/>
            <person name="Na H."/>
            <person name="Zane M."/>
            <person name="LaButti K."/>
            <person name="Lipzen A."/>
            <person name="Haridas S."/>
            <person name="Barry K."/>
            <person name="Grigoriev I.V."/>
            <person name="Quarterman J."/>
            <person name="Slininger P."/>
            <person name="Dien B."/>
            <person name="Trinh C.T."/>
        </authorList>
    </citation>
    <scope>NUCLEOTIDE SEQUENCE [LARGE SCALE GENOMIC DNA]</scope>
    <source>
        <strain evidence="6 8">YB392</strain>
    </source>
</reference>
<dbReference type="AlphaFoldDB" id="A0A1D8NML2"/>
<evidence type="ECO:0000256" key="2">
    <source>
        <dbReference type="SAM" id="Phobius"/>
    </source>
</evidence>